<evidence type="ECO:0000313" key="2">
    <source>
        <dbReference type="Proteomes" id="UP001597601"/>
    </source>
</evidence>
<proteinExistence type="predicted"/>
<protein>
    <submittedName>
        <fullName evidence="1">Carboxypeptidase-like regulatory domain-containing protein</fullName>
    </submittedName>
</protein>
<evidence type="ECO:0000313" key="1">
    <source>
        <dbReference type="EMBL" id="MFD2864782.1"/>
    </source>
</evidence>
<name>A0ABW5XRF6_9SPHI</name>
<dbReference type="InterPro" id="IPR008969">
    <property type="entry name" value="CarboxyPept-like_regulatory"/>
</dbReference>
<accession>A0ABW5XRF6</accession>
<dbReference type="Proteomes" id="UP001597601">
    <property type="component" value="Unassembled WGS sequence"/>
</dbReference>
<sequence>MRRQTHLISLLGTILCVLLNTFTGYAQKNLSIGGNVVDAKGAPLKSATVFLSGTERFTMADEDGKFIFNNITSGTHQLSVTMMGYMPFAQNIIITNQPSYLSVPLKIKPIALAEVTIGGKNKFDANFKLFREVFLGTSDNAKACVILNPSVINFTTKNDILIADADDFLVIENKPLGYRIRYMLKNFGYNKTTDIVLYEGETSFEQLPGTDKMKKEWASNRLKTYKGSVMHFLRSVYRNRVSQEGFIVNKLYNKFFVPAGKKSVPMVAIDLRPIKFDTLVNIIDDSLVSFKFSPLYVVYNPARAGTSPLKSTLPVRKSIEYNGNESSTVKLFLSKAIIDSRGSHSDYRDFFIEGNLAQKRVGDQLPFEYQPN</sequence>
<organism evidence="1 2">
    <name type="scientific">Mucilaginibacter antarcticus</name>
    <dbReference type="NCBI Taxonomy" id="1855725"/>
    <lineage>
        <taxon>Bacteria</taxon>
        <taxon>Pseudomonadati</taxon>
        <taxon>Bacteroidota</taxon>
        <taxon>Sphingobacteriia</taxon>
        <taxon>Sphingobacteriales</taxon>
        <taxon>Sphingobacteriaceae</taxon>
        <taxon>Mucilaginibacter</taxon>
    </lineage>
</organism>
<dbReference type="Gene3D" id="2.60.40.1120">
    <property type="entry name" value="Carboxypeptidase-like, regulatory domain"/>
    <property type="match status" value="1"/>
</dbReference>
<dbReference type="SUPFAM" id="SSF49464">
    <property type="entry name" value="Carboxypeptidase regulatory domain-like"/>
    <property type="match status" value="1"/>
</dbReference>
<dbReference type="EMBL" id="JBHUON010000008">
    <property type="protein sequence ID" value="MFD2864782.1"/>
    <property type="molecule type" value="Genomic_DNA"/>
</dbReference>
<keyword evidence="2" id="KW-1185">Reference proteome</keyword>
<reference evidence="2" key="1">
    <citation type="journal article" date="2019" name="Int. J. Syst. Evol. Microbiol.">
        <title>The Global Catalogue of Microorganisms (GCM) 10K type strain sequencing project: providing services to taxonomists for standard genome sequencing and annotation.</title>
        <authorList>
            <consortium name="The Broad Institute Genomics Platform"/>
            <consortium name="The Broad Institute Genome Sequencing Center for Infectious Disease"/>
            <person name="Wu L."/>
            <person name="Ma J."/>
        </authorList>
    </citation>
    <scope>NUCLEOTIDE SEQUENCE [LARGE SCALE GENOMIC DNA]</scope>
    <source>
        <strain evidence="2">KCTC 52232</strain>
    </source>
</reference>
<dbReference type="RefSeq" id="WP_377125884.1">
    <property type="nucleotide sequence ID" value="NZ_JBHUON010000008.1"/>
</dbReference>
<dbReference type="Pfam" id="PF13715">
    <property type="entry name" value="CarbopepD_reg_2"/>
    <property type="match status" value="1"/>
</dbReference>
<comment type="caution">
    <text evidence="1">The sequence shown here is derived from an EMBL/GenBank/DDBJ whole genome shotgun (WGS) entry which is preliminary data.</text>
</comment>
<gene>
    <name evidence="1" type="ORF">ACFSYC_08795</name>
</gene>